<evidence type="ECO:0000256" key="1">
    <source>
        <dbReference type="SAM" id="MobiDB-lite"/>
    </source>
</evidence>
<evidence type="ECO:0000313" key="3">
    <source>
        <dbReference type="Proteomes" id="UP001313282"/>
    </source>
</evidence>
<dbReference type="EMBL" id="JAVHNR010000011">
    <property type="protein sequence ID" value="KAK6330688.1"/>
    <property type="molecule type" value="Genomic_DNA"/>
</dbReference>
<sequence length="99" mass="11386">MEGVCNRQPQEWNKTEPEQLKPLRSGKKTREDGRTMFRRRLKIEEEEEEKEQDEGGEVLNIKVPAVEKPGGGNGSIQEKEAESKATSEPYDTFLTFFNL</sequence>
<feature type="compositionally biased region" description="Acidic residues" evidence="1">
    <location>
        <begin position="44"/>
        <end position="56"/>
    </location>
</feature>
<name>A0AAN8MF64_9PEZI</name>
<accession>A0AAN8MF64</accession>
<evidence type="ECO:0000313" key="2">
    <source>
        <dbReference type="EMBL" id="KAK6330688.1"/>
    </source>
</evidence>
<reference evidence="2 3" key="1">
    <citation type="submission" date="2019-10" db="EMBL/GenBank/DDBJ databases">
        <authorList>
            <person name="Palmer J.M."/>
        </authorList>
    </citation>
    <scope>NUCLEOTIDE SEQUENCE [LARGE SCALE GENOMIC DNA]</scope>
    <source>
        <strain evidence="2 3">TWF718</strain>
    </source>
</reference>
<proteinExistence type="predicted"/>
<keyword evidence="3" id="KW-1185">Reference proteome</keyword>
<protein>
    <submittedName>
        <fullName evidence="2">Uncharacterized protein</fullName>
    </submittedName>
</protein>
<feature type="region of interest" description="Disordered" evidence="1">
    <location>
        <begin position="1"/>
        <end position="90"/>
    </location>
</feature>
<gene>
    <name evidence="2" type="ORF">TWF718_002887</name>
</gene>
<comment type="caution">
    <text evidence="2">The sequence shown here is derived from an EMBL/GenBank/DDBJ whole genome shotgun (WGS) entry which is preliminary data.</text>
</comment>
<organism evidence="2 3">
    <name type="scientific">Orbilia javanica</name>
    <dbReference type="NCBI Taxonomy" id="47235"/>
    <lineage>
        <taxon>Eukaryota</taxon>
        <taxon>Fungi</taxon>
        <taxon>Dikarya</taxon>
        <taxon>Ascomycota</taxon>
        <taxon>Pezizomycotina</taxon>
        <taxon>Orbiliomycetes</taxon>
        <taxon>Orbiliales</taxon>
        <taxon>Orbiliaceae</taxon>
        <taxon>Orbilia</taxon>
    </lineage>
</organism>
<dbReference type="AlphaFoldDB" id="A0AAN8MF64"/>
<dbReference type="Proteomes" id="UP001313282">
    <property type="component" value="Unassembled WGS sequence"/>
</dbReference>